<sequence>MQIGAAMVQWNHACFGVRVVSKHTGSNPVHGPSQFSSEHTNYYPSYFPSSDNSKDCSEQRFR</sequence>
<proteinExistence type="predicted"/>
<organism evidence="1 2">
    <name type="scientific">Portunus trituberculatus</name>
    <name type="common">Swimming crab</name>
    <name type="synonym">Neptunus trituberculatus</name>
    <dbReference type="NCBI Taxonomy" id="210409"/>
    <lineage>
        <taxon>Eukaryota</taxon>
        <taxon>Metazoa</taxon>
        <taxon>Ecdysozoa</taxon>
        <taxon>Arthropoda</taxon>
        <taxon>Crustacea</taxon>
        <taxon>Multicrustacea</taxon>
        <taxon>Malacostraca</taxon>
        <taxon>Eumalacostraca</taxon>
        <taxon>Eucarida</taxon>
        <taxon>Decapoda</taxon>
        <taxon>Pleocyemata</taxon>
        <taxon>Brachyura</taxon>
        <taxon>Eubrachyura</taxon>
        <taxon>Portunoidea</taxon>
        <taxon>Portunidae</taxon>
        <taxon>Portuninae</taxon>
        <taxon>Portunus</taxon>
    </lineage>
</organism>
<evidence type="ECO:0000313" key="2">
    <source>
        <dbReference type="Proteomes" id="UP000324222"/>
    </source>
</evidence>
<accession>A0A5B7ES74</accession>
<reference evidence="1 2" key="1">
    <citation type="submission" date="2019-05" db="EMBL/GenBank/DDBJ databases">
        <title>Another draft genome of Portunus trituberculatus and its Hox gene families provides insights of decapod evolution.</title>
        <authorList>
            <person name="Jeong J.-H."/>
            <person name="Song I."/>
            <person name="Kim S."/>
            <person name="Choi T."/>
            <person name="Kim D."/>
            <person name="Ryu S."/>
            <person name="Kim W."/>
        </authorList>
    </citation>
    <scope>NUCLEOTIDE SEQUENCE [LARGE SCALE GENOMIC DNA]</scope>
    <source>
        <tissue evidence="1">Muscle</tissue>
    </source>
</reference>
<protein>
    <submittedName>
        <fullName evidence="1">Uncharacterized protein</fullName>
    </submittedName>
</protein>
<dbReference type="AlphaFoldDB" id="A0A5B7ES74"/>
<keyword evidence="2" id="KW-1185">Reference proteome</keyword>
<evidence type="ECO:0000313" key="1">
    <source>
        <dbReference type="EMBL" id="MPC36255.1"/>
    </source>
</evidence>
<comment type="caution">
    <text evidence="1">The sequence shown here is derived from an EMBL/GenBank/DDBJ whole genome shotgun (WGS) entry which is preliminary data.</text>
</comment>
<gene>
    <name evidence="1" type="ORF">E2C01_029707</name>
</gene>
<name>A0A5B7ES74_PORTR</name>
<dbReference type="EMBL" id="VSRR010003464">
    <property type="protein sequence ID" value="MPC36255.1"/>
    <property type="molecule type" value="Genomic_DNA"/>
</dbReference>
<dbReference type="Proteomes" id="UP000324222">
    <property type="component" value="Unassembled WGS sequence"/>
</dbReference>